<gene>
    <name evidence="6" type="ORF">EDB95_4916</name>
</gene>
<dbReference type="InterPro" id="IPR039420">
    <property type="entry name" value="WalR-like"/>
</dbReference>
<dbReference type="SUPFAM" id="SSF52172">
    <property type="entry name" value="CheY-like"/>
    <property type="match status" value="1"/>
</dbReference>
<dbReference type="PROSITE" id="PS50043">
    <property type="entry name" value="HTH_LUXR_2"/>
    <property type="match status" value="1"/>
</dbReference>
<dbReference type="CDD" id="cd06170">
    <property type="entry name" value="LuxR_C_like"/>
    <property type="match status" value="1"/>
</dbReference>
<dbReference type="Proteomes" id="UP000294498">
    <property type="component" value="Unassembled WGS sequence"/>
</dbReference>
<keyword evidence="7" id="KW-1185">Reference proteome</keyword>
<dbReference type="SMART" id="SM00448">
    <property type="entry name" value="REC"/>
    <property type="match status" value="1"/>
</dbReference>
<dbReference type="EMBL" id="SODV01000002">
    <property type="protein sequence ID" value="TDW97076.1"/>
    <property type="molecule type" value="Genomic_DNA"/>
</dbReference>
<evidence type="ECO:0000256" key="2">
    <source>
        <dbReference type="ARBA" id="ARBA00023125"/>
    </source>
</evidence>
<dbReference type="AlphaFoldDB" id="A0A4R8DIS2"/>
<evidence type="ECO:0000256" key="1">
    <source>
        <dbReference type="ARBA" id="ARBA00022553"/>
    </source>
</evidence>
<dbReference type="InterPro" id="IPR000792">
    <property type="entry name" value="Tscrpt_reg_LuxR_C"/>
</dbReference>
<proteinExistence type="predicted"/>
<evidence type="ECO:0000259" key="4">
    <source>
        <dbReference type="PROSITE" id="PS50043"/>
    </source>
</evidence>
<comment type="caution">
    <text evidence="6">The sequence shown here is derived from an EMBL/GenBank/DDBJ whole genome shotgun (WGS) entry which is preliminary data.</text>
</comment>
<dbReference type="PANTHER" id="PTHR43214">
    <property type="entry name" value="TWO-COMPONENT RESPONSE REGULATOR"/>
    <property type="match status" value="1"/>
</dbReference>
<dbReference type="GO" id="GO:0000160">
    <property type="term" value="P:phosphorelay signal transduction system"/>
    <property type="evidence" value="ECO:0007669"/>
    <property type="project" value="InterPro"/>
</dbReference>
<dbReference type="SMART" id="SM00421">
    <property type="entry name" value="HTH_LUXR"/>
    <property type="match status" value="1"/>
</dbReference>
<dbReference type="PRINTS" id="PR00038">
    <property type="entry name" value="HTHLUXR"/>
</dbReference>
<dbReference type="PROSITE" id="PS50110">
    <property type="entry name" value="RESPONSE_REGULATORY"/>
    <property type="match status" value="1"/>
</dbReference>
<keyword evidence="1 3" id="KW-0597">Phosphoprotein</keyword>
<evidence type="ECO:0000259" key="5">
    <source>
        <dbReference type="PROSITE" id="PS50110"/>
    </source>
</evidence>
<dbReference type="Pfam" id="PF00072">
    <property type="entry name" value="Response_reg"/>
    <property type="match status" value="1"/>
</dbReference>
<dbReference type="GO" id="GO:0006355">
    <property type="term" value="P:regulation of DNA-templated transcription"/>
    <property type="evidence" value="ECO:0007669"/>
    <property type="project" value="InterPro"/>
</dbReference>
<reference evidence="6 7" key="1">
    <citation type="submission" date="2019-03" db="EMBL/GenBank/DDBJ databases">
        <title>Genomic Encyclopedia of Type Strains, Phase IV (KMG-IV): sequencing the most valuable type-strain genomes for metagenomic binning, comparative biology and taxonomic classification.</title>
        <authorList>
            <person name="Goeker M."/>
        </authorList>
    </citation>
    <scope>NUCLEOTIDE SEQUENCE [LARGE SCALE GENOMIC DNA]</scope>
    <source>
        <strain evidence="6 7">DSM 100059</strain>
    </source>
</reference>
<evidence type="ECO:0000313" key="6">
    <source>
        <dbReference type="EMBL" id="TDW97076.1"/>
    </source>
</evidence>
<dbReference type="SUPFAM" id="SSF46894">
    <property type="entry name" value="C-terminal effector domain of the bipartite response regulators"/>
    <property type="match status" value="1"/>
</dbReference>
<keyword evidence="2" id="KW-0238">DNA-binding</keyword>
<dbReference type="PANTHER" id="PTHR43214:SF43">
    <property type="entry name" value="TWO-COMPONENT RESPONSE REGULATOR"/>
    <property type="match status" value="1"/>
</dbReference>
<dbReference type="GO" id="GO:0003677">
    <property type="term" value="F:DNA binding"/>
    <property type="evidence" value="ECO:0007669"/>
    <property type="project" value="UniProtKB-KW"/>
</dbReference>
<dbReference type="InterPro" id="IPR058245">
    <property type="entry name" value="NreC/VraR/RcsB-like_REC"/>
</dbReference>
<dbReference type="InterPro" id="IPR011006">
    <property type="entry name" value="CheY-like_superfamily"/>
</dbReference>
<dbReference type="CDD" id="cd17535">
    <property type="entry name" value="REC_NarL-like"/>
    <property type="match status" value="1"/>
</dbReference>
<feature type="modified residue" description="4-aspartylphosphate" evidence="3">
    <location>
        <position position="54"/>
    </location>
</feature>
<organism evidence="6 7">
    <name type="scientific">Dinghuibacter silviterrae</name>
    <dbReference type="NCBI Taxonomy" id="1539049"/>
    <lineage>
        <taxon>Bacteria</taxon>
        <taxon>Pseudomonadati</taxon>
        <taxon>Bacteroidota</taxon>
        <taxon>Chitinophagia</taxon>
        <taxon>Chitinophagales</taxon>
        <taxon>Chitinophagaceae</taxon>
        <taxon>Dinghuibacter</taxon>
    </lineage>
</organism>
<feature type="domain" description="Response regulatory" evidence="5">
    <location>
        <begin position="1"/>
        <end position="119"/>
    </location>
</feature>
<evidence type="ECO:0000256" key="3">
    <source>
        <dbReference type="PROSITE-ProRule" id="PRU00169"/>
    </source>
</evidence>
<feature type="domain" description="HTH luxR-type" evidence="4">
    <location>
        <begin position="141"/>
        <end position="206"/>
    </location>
</feature>
<evidence type="ECO:0000313" key="7">
    <source>
        <dbReference type="Proteomes" id="UP000294498"/>
    </source>
</evidence>
<accession>A0A4R8DIS2</accession>
<dbReference type="RefSeq" id="WP_162852771.1">
    <property type="nucleotide sequence ID" value="NZ_SODV01000002.1"/>
</dbReference>
<protein>
    <submittedName>
        <fullName evidence="6">LuxR family two component transcriptional regulator</fullName>
    </submittedName>
</protein>
<dbReference type="Gene3D" id="3.40.50.2300">
    <property type="match status" value="1"/>
</dbReference>
<dbReference type="InterPro" id="IPR016032">
    <property type="entry name" value="Sig_transdc_resp-reg_C-effctor"/>
</dbReference>
<dbReference type="InterPro" id="IPR001789">
    <property type="entry name" value="Sig_transdc_resp-reg_receiver"/>
</dbReference>
<dbReference type="Pfam" id="PF00196">
    <property type="entry name" value="GerE"/>
    <property type="match status" value="1"/>
</dbReference>
<sequence>MILIADDHRMIREGLFAMLPKSTATIHYVIDVAETTEEAIERSRERNYDIILMDFHLPGIGGPKATEIILRRNPHTRVLTLSSYDERAYVDKMLQAGARGYILKNVEPDTLVIAIKTVLAGKLFFSNEIALKLMQPPMVLGNDEPPRLSPREQEVLMLIRAGLKGRQIAIKMGISPRTVFKHRLSLMTKLGAHNAVELAQAALQLDLH</sequence>
<name>A0A4R8DIS2_9BACT</name>